<accession>A0AAN7UH83</accession>
<reference evidence="2 3" key="1">
    <citation type="submission" date="2023-10" db="EMBL/GenBank/DDBJ databases">
        <title>Draft genome sequence of Xylaria bambusicola isolate GMP-LS, the root and basal stem rot pathogen of sugarcane in Indonesia.</title>
        <authorList>
            <person name="Selvaraj P."/>
            <person name="Muralishankar V."/>
            <person name="Muruganantham S."/>
            <person name="Sp S."/>
            <person name="Haryani S."/>
            <person name="Lau K.J.X."/>
            <person name="Naqvi N.I."/>
        </authorList>
    </citation>
    <scope>NUCLEOTIDE SEQUENCE [LARGE SCALE GENOMIC DNA]</scope>
    <source>
        <strain evidence="2">GMP-LS</strain>
    </source>
</reference>
<feature type="region of interest" description="Disordered" evidence="1">
    <location>
        <begin position="91"/>
        <end position="114"/>
    </location>
</feature>
<organism evidence="2 3">
    <name type="scientific">Xylaria bambusicola</name>
    <dbReference type="NCBI Taxonomy" id="326684"/>
    <lineage>
        <taxon>Eukaryota</taxon>
        <taxon>Fungi</taxon>
        <taxon>Dikarya</taxon>
        <taxon>Ascomycota</taxon>
        <taxon>Pezizomycotina</taxon>
        <taxon>Sordariomycetes</taxon>
        <taxon>Xylariomycetidae</taxon>
        <taxon>Xylariales</taxon>
        <taxon>Xylariaceae</taxon>
        <taxon>Xylaria</taxon>
    </lineage>
</organism>
<comment type="caution">
    <text evidence="2">The sequence shown here is derived from an EMBL/GenBank/DDBJ whole genome shotgun (WGS) entry which is preliminary data.</text>
</comment>
<sequence length="220" mass="24889">MELFCVRAKPRYFRRCQGRKEDRKGEKKPSIIYVEARLRAARRNPAGETRRNFSVMVRPNVGTESLASSQEQHCRCVSCRSHLLGPLIHNSSRNHESEFGRGEPGGLAHDNSPQLPQASQVYVHPYSTHHYRFPVVDHSTACHGHRLTPCPVYYTALVPEVAAIQDIEAALVNHPGRVGMARLLATEQLVRISTFHCIRTLHEVSLQLEVWDIVDVANKV</sequence>
<dbReference type="Proteomes" id="UP001305414">
    <property type="component" value="Unassembled WGS sequence"/>
</dbReference>
<dbReference type="EMBL" id="JAWHQM010000011">
    <property type="protein sequence ID" value="KAK5629278.1"/>
    <property type="molecule type" value="Genomic_DNA"/>
</dbReference>
<keyword evidence="3" id="KW-1185">Reference proteome</keyword>
<gene>
    <name evidence="2" type="ORF">RRF57_004993</name>
</gene>
<name>A0AAN7UH83_9PEZI</name>
<protein>
    <submittedName>
        <fullName evidence="2">Uncharacterized protein</fullName>
    </submittedName>
</protein>
<evidence type="ECO:0000313" key="3">
    <source>
        <dbReference type="Proteomes" id="UP001305414"/>
    </source>
</evidence>
<evidence type="ECO:0000256" key="1">
    <source>
        <dbReference type="SAM" id="MobiDB-lite"/>
    </source>
</evidence>
<proteinExistence type="predicted"/>
<dbReference type="AlphaFoldDB" id="A0AAN7UH83"/>
<evidence type="ECO:0000313" key="2">
    <source>
        <dbReference type="EMBL" id="KAK5629278.1"/>
    </source>
</evidence>